<dbReference type="EMBL" id="CP002666">
    <property type="protein sequence ID" value="AEE47048.1"/>
    <property type="molecule type" value="Genomic_DNA"/>
</dbReference>
<evidence type="ECO:0000313" key="2">
    <source>
        <dbReference type="Proteomes" id="UP000008460"/>
    </source>
</evidence>
<dbReference type="STRING" id="590998.Celf_2926"/>
<sequence length="199" mass="21279">MPTAWSLVGLLLLTACGTDHGSTSAEPASQAEAVIQLAEQAEVGAEQMAILEDGDVTYDEYETAMNRAFECMRTAGFAVTVTGTNRQNGTTVLDFSVQGTTSDTDLATQAGRSRQEACYVEEARFVDAFWQTASDEVVAFEERRASALEPLLRECLASAGADVPTDASFVDLVHVASDLTSKNRTDDCIGEIGFSTWDG</sequence>
<dbReference type="HOGENOM" id="CLU_1370042_0_0_11"/>
<dbReference type="Proteomes" id="UP000008460">
    <property type="component" value="Chromosome"/>
</dbReference>
<keyword evidence="2" id="KW-1185">Reference proteome</keyword>
<evidence type="ECO:0000313" key="1">
    <source>
        <dbReference type="EMBL" id="AEE47048.1"/>
    </source>
</evidence>
<organism evidence="1 2">
    <name type="scientific">Cellulomonas fimi (strain ATCC 484 / DSM 20113 / JCM 1341 / CCUG 24087 / LMG 16345 / NBRC 15513 / NCIMB 8980 / NCTC 7547 / NRS-133)</name>
    <dbReference type="NCBI Taxonomy" id="590998"/>
    <lineage>
        <taxon>Bacteria</taxon>
        <taxon>Bacillati</taxon>
        <taxon>Actinomycetota</taxon>
        <taxon>Actinomycetes</taxon>
        <taxon>Micrococcales</taxon>
        <taxon>Cellulomonadaceae</taxon>
        <taxon>Cellulomonas</taxon>
    </lineage>
</organism>
<accession>F4H8P0</accession>
<name>F4H8P0_CELFA</name>
<dbReference type="KEGG" id="cfi:Celf_2926"/>
<dbReference type="AlphaFoldDB" id="F4H8P0"/>
<gene>
    <name evidence="1" type="ordered locus">Celf_2926</name>
</gene>
<protein>
    <submittedName>
        <fullName evidence="1">Uncharacterized protein</fullName>
    </submittedName>
</protein>
<reference evidence="1 2" key="1">
    <citation type="submission" date="2011-04" db="EMBL/GenBank/DDBJ databases">
        <title>Complete sequence of Cellulomonas fimi ATCC 484.</title>
        <authorList>
            <consortium name="US DOE Joint Genome Institute"/>
            <person name="Lucas S."/>
            <person name="Han J."/>
            <person name="Lapidus A."/>
            <person name="Cheng J.-F."/>
            <person name="Goodwin L."/>
            <person name="Pitluck S."/>
            <person name="Peters L."/>
            <person name="Chertkov O."/>
            <person name="Detter J.C."/>
            <person name="Han C."/>
            <person name="Tapia R."/>
            <person name="Land M."/>
            <person name="Hauser L."/>
            <person name="Kyrpides N."/>
            <person name="Ivanova N."/>
            <person name="Ovchinnikova G."/>
            <person name="Pagani I."/>
            <person name="Mead D."/>
            <person name="Brumm P."/>
            <person name="Woyke T."/>
        </authorList>
    </citation>
    <scope>NUCLEOTIDE SEQUENCE [LARGE SCALE GENOMIC DNA]</scope>
    <source>
        <strain evidence="2">ATCC 484 / DSM 20113 / JCM 1341 / NBRC 15513 / NCIMB 8980 / NCTC 7547</strain>
    </source>
</reference>
<proteinExistence type="predicted"/>